<keyword evidence="3" id="KW-1185">Reference proteome</keyword>
<feature type="compositionally biased region" description="Basic and acidic residues" evidence="1">
    <location>
        <begin position="452"/>
        <end position="464"/>
    </location>
</feature>
<feature type="region of interest" description="Disordered" evidence="1">
    <location>
        <begin position="1"/>
        <end position="23"/>
    </location>
</feature>
<feature type="region of interest" description="Disordered" evidence="1">
    <location>
        <begin position="444"/>
        <end position="473"/>
    </location>
</feature>
<evidence type="ECO:0000256" key="1">
    <source>
        <dbReference type="SAM" id="MobiDB-lite"/>
    </source>
</evidence>
<feature type="region of interest" description="Disordered" evidence="1">
    <location>
        <begin position="355"/>
        <end position="412"/>
    </location>
</feature>
<dbReference type="OrthoDB" id="3228154at2759"/>
<accession>A0A0C9VCS7</accession>
<evidence type="ECO:0000313" key="2">
    <source>
        <dbReference type="EMBL" id="KIJ63404.1"/>
    </source>
</evidence>
<evidence type="ECO:0000313" key="3">
    <source>
        <dbReference type="Proteomes" id="UP000053820"/>
    </source>
</evidence>
<feature type="compositionally biased region" description="Polar residues" evidence="1">
    <location>
        <begin position="10"/>
        <end position="23"/>
    </location>
</feature>
<dbReference type="Proteomes" id="UP000053820">
    <property type="component" value="Unassembled WGS sequence"/>
</dbReference>
<reference evidence="2 3" key="1">
    <citation type="submission" date="2014-04" db="EMBL/GenBank/DDBJ databases">
        <title>Evolutionary Origins and Diversification of the Mycorrhizal Mutualists.</title>
        <authorList>
            <consortium name="DOE Joint Genome Institute"/>
            <consortium name="Mycorrhizal Genomics Consortium"/>
            <person name="Kohler A."/>
            <person name="Kuo A."/>
            <person name="Nagy L.G."/>
            <person name="Floudas D."/>
            <person name="Copeland A."/>
            <person name="Barry K.W."/>
            <person name="Cichocki N."/>
            <person name="Veneault-Fourrey C."/>
            <person name="LaButti K."/>
            <person name="Lindquist E.A."/>
            <person name="Lipzen A."/>
            <person name="Lundell T."/>
            <person name="Morin E."/>
            <person name="Murat C."/>
            <person name="Riley R."/>
            <person name="Ohm R."/>
            <person name="Sun H."/>
            <person name="Tunlid A."/>
            <person name="Henrissat B."/>
            <person name="Grigoriev I.V."/>
            <person name="Hibbett D.S."/>
            <person name="Martin F."/>
        </authorList>
    </citation>
    <scope>NUCLEOTIDE SEQUENCE [LARGE SCALE GENOMIC DNA]</scope>
    <source>
        <strain evidence="2 3">MD-312</strain>
    </source>
</reference>
<name>A0A0C9VCS7_9AGAM</name>
<proteinExistence type="predicted"/>
<feature type="compositionally biased region" description="Low complexity" evidence="1">
    <location>
        <begin position="162"/>
        <end position="171"/>
    </location>
</feature>
<dbReference type="HOGENOM" id="CLU_039752_0_0_1"/>
<organism evidence="2 3">
    <name type="scientific">Hydnomerulius pinastri MD-312</name>
    <dbReference type="NCBI Taxonomy" id="994086"/>
    <lineage>
        <taxon>Eukaryota</taxon>
        <taxon>Fungi</taxon>
        <taxon>Dikarya</taxon>
        <taxon>Basidiomycota</taxon>
        <taxon>Agaricomycotina</taxon>
        <taxon>Agaricomycetes</taxon>
        <taxon>Agaricomycetidae</taxon>
        <taxon>Boletales</taxon>
        <taxon>Boletales incertae sedis</taxon>
        <taxon>Leucogyrophana</taxon>
    </lineage>
</organism>
<protein>
    <submittedName>
        <fullName evidence="2">Unplaced genomic scaffold scaffold_17, whole genome shotgun sequence</fullName>
    </submittedName>
</protein>
<dbReference type="AlphaFoldDB" id="A0A0C9VCS7"/>
<gene>
    <name evidence="2" type="ORF">HYDPIDRAFT_41233</name>
</gene>
<sequence length="521" mass="54883">MLATKPLSPSFPQSLAQTASPCSNTRAVLADSTNTISRPGRRGVASAHPQILKRVACPVSSARINTAPSAVACLTGHTLTAYSRHYHSPGTPSPFPVAYKAPPTVSVSLSAACSQNIERALGARTLDLEPDLPDVKSVVPFPCSLLHGDEDVEMLDGTCLSPSSGSSFSVPQVPPLPRKRRSACSSISSSQNTPSRKDPKDGSHGGTIRKRARKSRRQVADLWWLGVVHRSITCGLEIRQSVEELHSPDGCLSEPCHFDALDRMLAGRIWKRLVEGGCVEGRAMPSPFPRISSPTMSVPSLGPSPVLAAPICLSTSPVSSAPTPGPGLRVDTAIVASTSSNEVISLDFPCPACPPPSPVSPPSLAPASPSSPDATPQKPHVRFQIPLHPPHPQLHPSMTLQRSPSPPPRTAPALLNAQTLTLSMPQLVASLTLAHRERSALRGRGRGWKGKVKPECQGGEKRSDSSCASPASQADCRESEGTVHTSIGSNARLLSAPQRKSPLSHVVDIGSCVPPSDFGLI</sequence>
<feature type="compositionally biased region" description="Pro residues" evidence="1">
    <location>
        <begin position="355"/>
        <end position="364"/>
    </location>
</feature>
<feature type="compositionally biased region" description="Low complexity" evidence="1">
    <location>
        <begin position="365"/>
        <end position="376"/>
    </location>
</feature>
<dbReference type="EMBL" id="KN839851">
    <property type="protein sequence ID" value="KIJ63404.1"/>
    <property type="molecule type" value="Genomic_DNA"/>
</dbReference>
<feature type="region of interest" description="Disordered" evidence="1">
    <location>
        <begin position="162"/>
        <end position="213"/>
    </location>
</feature>